<dbReference type="OMA" id="ASAMWLT"/>
<proteinExistence type="predicted"/>
<organism evidence="1 2">
    <name type="scientific">Crocodylus porosus</name>
    <name type="common">Saltwater crocodile</name>
    <name type="synonym">Estuarine crocodile</name>
    <dbReference type="NCBI Taxonomy" id="8502"/>
    <lineage>
        <taxon>Eukaryota</taxon>
        <taxon>Metazoa</taxon>
        <taxon>Chordata</taxon>
        <taxon>Craniata</taxon>
        <taxon>Vertebrata</taxon>
        <taxon>Euteleostomi</taxon>
        <taxon>Archelosauria</taxon>
        <taxon>Archosauria</taxon>
        <taxon>Crocodylia</taxon>
        <taxon>Longirostres</taxon>
        <taxon>Crocodylidae</taxon>
        <taxon>Crocodylus</taxon>
    </lineage>
</organism>
<dbReference type="AlphaFoldDB" id="A0A7M4F2E2"/>
<reference evidence="1" key="1">
    <citation type="submission" date="2025-08" db="UniProtKB">
        <authorList>
            <consortium name="Ensembl"/>
        </authorList>
    </citation>
    <scope>IDENTIFICATION</scope>
</reference>
<evidence type="ECO:0000313" key="1">
    <source>
        <dbReference type="Ensembl" id="ENSCPRP00005018648.1"/>
    </source>
</evidence>
<dbReference type="Ensembl" id="ENSCPRT00005021827.1">
    <property type="protein sequence ID" value="ENSCPRP00005018648.1"/>
    <property type="gene ID" value="ENSCPRG00005013053.1"/>
</dbReference>
<dbReference type="PANTHER" id="PTHR38495:SF1">
    <property type="entry name" value="RIKEN CDNA 1700001K19 GENE"/>
    <property type="match status" value="1"/>
</dbReference>
<dbReference type="Proteomes" id="UP000594220">
    <property type="component" value="Unplaced"/>
</dbReference>
<name>A0A7M4F2E2_CROPO</name>
<sequence>LFLVQSTFLWKNSGTYIMFLDPYDGDSEDASSHSDCSLNSLNDVNCSRAVAYRTPEVMALEGSKPSEDNVSLHTSSNWGGPIKEIHSDVYMETEDDCKTVEALGKQKDFPVRLVGSTEQFRTTGPIASTLLVPDPLLLTRPEPSTYAGLVKSPVTVTLQTILVASDRVHSACEQAIKRKQELPILEGGSEKLRKKLLVT</sequence>
<keyword evidence="2" id="KW-1185">Reference proteome</keyword>
<dbReference type="GeneTree" id="ENSGT00950000186132"/>
<evidence type="ECO:0000313" key="2">
    <source>
        <dbReference type="Proteomes" id="UP000594220"/>
    </source>
</evidence>
<accession>A0A7M4F2E2</accession>
<dbReference type="PANTHER" id="PTHR38495">
    <property type="entry name" value="MCG11474"/>
    <property type="match status" value="1"/>
</dbReference>
<reference evidence="1" key="2">
    <citation type="submission" date="2025-09" db="UniProtKB">
        <authorList>
            <consortium name="Ensembl"/>
        </authorList>
    </citation>
    <scope>IDENTIFICATION</scope>
</reference>
<protein>
    <submittedName>
        <fullName evidence="1">Uncharacterized protein</fullName>
    </submittedName>
</protein>